<proteinExistence type="predicted"/>
<dbReference type="RefSeq" id="WP_078113938.1">
    <property type="nucleotide sequence ID" value="NZ_CP178555.1"/>
</dbReference>
<dbReference type="AlphaFoldDB" id="A0AAW6RG69"/>
<accession>A0AAW6RG69</accession>
<protein>
    <submittedName>
        <fullName evidence="2">Uncharacterized protein</fullName>
    </submittedName>
</protein>
<gene>
    <name evidence="2" type="ORF">QBL07_19525</name>
</gene>
<feature type="transmembrane region" description="Helical" evidence="1">
    <location>
        <begin position="21"/>
        <end position="40"/>
    </location>
</feature>
<dbReference type="EMBL" id="JARUXG010000015">
    <property type="protein sequence ID" value="MDG6783012.1"/>
    <property type="molecule type" value="Genomic_DNA"/>
</dbReference>
<geneLocation type="plasmid" evidence="2">
    <name>p1517_part_1</name>
</geneLocation>
<feature type="transmembrane region" description="Helical" evidence="1">
    <location>
        <begin position="60"/>
        <end position="80"/>
    </location>
</feature>
<keyword evidence="1" id="KW-0472">Membrane</keyword>
<keyword evidence="2" id="KW-0614">Plasmid</keyword>
<reference evidence="2" key="1">
    <citation type="submission" date="2023-04" db="EMBL/GenBank/DDBJ databases">
        <title>Characterization and analysis of the complete genome of Gordonia rubripertincta 112, the degrader of aromatic and aliphatic compounds.</title>
        <authorList>
            <person name="Frantsuzova E."/>
            <person name="Bogun A."/>
            <person name="Delegan Y."/>
        </authorList>
    </citation>
    <scope>NUCLEOTIDE SEQUENCE</scope>
    <source>
        <strain evidence="2">112</strain>
        <plasmid evidence="2">p1517_part_1</plasmid>
    </source>
</reference>
<keyword evidence="1" id="KW-1133">Transmembrane helix</keyword>
<keyword evidence="1" id="KW-0812">Transmembrane</keyword>
<sequence length="82" mass="8631">MLVMQLAADLPDAVTQPFEQLLGWMFWLICLAGVGRLFWIGGQMGHAHHNPHAEPPDTPLGVIVGLIIGSSAAGIAGALVSF</sequence>
<comment type="caution">
    <text evidence="2">The sequence shown here is derived from an EMBL/GenBank/DDBJ whole genome shotgun (WGS) entry which is preliminary data.</text>
</comment>
<name>A0AAW6RG69_GORRU</name>
<evidence type="ECO:0000313" key="2">
    <source>
        <dbReference type="EMBL" id="MDG6783012.1"/>
    </source>
</evidence>
<organism evidence="2">
    <name type="scientific">Gordonia rubripertincta</name>
    <name type="common">Rhodococcus corallinus</name>
    <dbReference type="NCBI Taxonomy" id="36822"/>
    <lineage>
        <taxon>Bacteria</taxon>
        <taxon>Bacillati</taxon>
        <taxon>Actinomycetota</taxon>
        <taxon>Actinomycetes</taxon>
        <taxon>Mycobacteriales</taxon>
        <taxon>Gordoniaceae</taxon>
        <taxon>Gordonia</taxon>
    </lineage>
</organism>
<evidence type="ECO:0000256" key="1">
    <source>
        <dbReference type="SAM" id="Phobius"/>
    </source>
</evidence>